<reference evidence="1 2" key="1">
    <citation type="submission" date="2020-09" db="EMBL/GenBank/DDBJ databases">
        <title>De no assembly of potato wild relative species, Solanum commersonii.</title>
        <authorList>
            <person name="Cho K."/>
        </authorList>
    </citation>
    <scope>NUCLEOTIDE SEQUENCE [LARGE SCALE GENOMIC DNA]</scope>
    <source>
        <strain evidence="1">LZ3.2</strain>
        <tissue evidence="1">Leaf</tissue>
    </source>
</reference>
<organism evidence="1 2">
    <name type="scientific">Solanum commersonii</name>
    <name type="common">Commerson's wild potato</name>
    <name type="synonym">Commerson's nightshade</name>
    <dbReference type="NCBI Taxonomy" id="4109"/>
    <lineage>
        <taxon>Eukaryota</taxon>
        <taxon>Viridiplantae</taxon>
        <taxon>Streptophyta</taxon>
        <taxon>Embryophyta</taxon>
        <taxon>Tracheophyta</taxon>
        <taxon>Spermatophyta</taxon>
        <taxon>Magnoliopsida</taxon>
        <taxon>eudicotyledons</taxon>
        <taxon>Gunneridae</taxon>
        <taxon>Pentapetalae</taxon>
        <taxon>asterids</taxon>
        <taxon>lamiids</taxon>
        <taxon>Solanales</taxon>
        <taxon>Solanaceae</taxon>
        <taxon>Solanoideae</taxon>
        <taxon>Solaneae</taxon>
        <taxon>Solanum</taxon>
    </lineage>
</organism>
<comment type="caution">
    <text evidence="1">The sequence shown here is derived from an EMBL/GenBank/DDBJ whole genome shotgun (WGS) entry which is preliminary data.</text>
</comment>
<evidence type="ECO:0000313" key="2">
    <source>
        <dbReference type="Proteomes" id="UP000824120"/>
    </source>
</evidence>
<protein>
    <submittedName>
        <fullName evidence="1">Uncharacterized protein</fullName>
    </submittedName>
</protein>
<evidence type="ECO:0000313" key="1">
    <source>
        <dbReference type="EMBL" id="KAG5630831.1"/>
    </source>
</evidence>
<sequence length="86" mass="10319">MVNVILMLRRHENYIIFTKIFFLNFKVGVGEKKCNKRKRESSVSKNGHYNHDKSETEKFLDDAWNNLMNWDDIHNNKVIHVKATIR</sequence>
<proteinExistence type="predicted"/>
<gene>
    <name evidence="1" type="ORF">H5410_002548</name>
</gene>
<keyword evidence="2" id="KW-1185">Reference proteome</keyword>
<dbReference type="Proteomes" id="UP000824120">
    <property type="component" value="Chromosome 1"/>
</dbReference>
<name>A0A9J6B355_SOLCO</name>
<dbReference type="EMBL" id="JACXVP010000001">
    <property type="protein sequence ID" value="KAG5630831.1"/>
    <property type="molecule type" value="Genomic_DNA"/>
</dbReference>
<accession>A0A9J6B355</accession>
<dbReference type="AlphaFoldDB" id="A0A9J6B355"/>